<reference evidence="1 2" key="1">
    <citation type="submission" date="2020-04" db="EMBL/GenBank/DDBJ databases">
        <authorList>
            <person name="De Canck E."/>
        </authorList>
    </citation>
    <scope>NUCLEOTIDE SEQUENCE [LARGE SCALE GENOMIC DNA]</scope>
    <source>
        <strain evidence="1 2">LMG 29542</strain>
    </source>
</reference>
<dbReference type="Proteomes" id="UP000494363">
    <property type="component" value="Unassembled WGS sequence"/>
</dbReference>
<protein>
    <submittedName>
        <fullName evidence="1">Uncharacterized protein</fullName>
    </submittedName>
</protein>
<name>A0A6J5DJ34_9BURK</name>
<organism evidence="1 2">
    <name type="scientific">Paraburkholderia humisilvae</name>
    <dbReference type="NCBI Taxonomy" id="627669"/>
    <lineage>
        <taxon>Bacteria</taxon>
        <taxon>Pseudomonadati</taxon>
        <taxon>Pseudomonadota</taxon>
        <taxon>Betaproteobacteria</taxon>
        <taxon>Burkholderiales</taxon>
        <taxon>Burkholderiaceae</taxon>
        <taxon>Paraburkholderia</taxon>
    </lineage>
</organism>
<dbReference type="EMBL" id="CADIKH010000009">
    <property type="protein sequence ID" value="CAB3753943.1"/>
    <property type="molecule type" value="Genomic_DNA"/>
</dbReference>
<proteinExistence type="predicted"/>
<dbReference type="RefSeq" id="WP_175226484.1">
    <property type="nucleotide sequence ID" value="NZ_CADIKH010000009.1"/>
</dbReference>
<dbReference type="AlphaFoldDB" id="A0A6J5DJ34"/>
<gene>
    <name evidence="1" type="ORF">LMG29542_02197</name>
</gene>
<evidence type="ECO:0000313" key="2">
    <source>
        <dbReference type="Proteomes" id="UP000494363"/>
    </source>
</evidence>
<keyword evidence="2" id="KW-1185">Reference proteome</keyword>
<sequence length="74" mass="8366">MKRLADGERREIKASRNWSMLKNRHFKVEAERIDSDTPCIHVTLGDCTAALTDVEALDLIERLQTAISVLPTSK</sequence>
<accession>A0A6J5DJ34</accession>
<evidence type="ECO:0000313" key="1">
    <source>
        <dbReference type="EMBL" id="CAB3753943.1"/>
    </source>
</evidence>